<evidence type="ECO:0000256" key="1">
    <source>
        <dbReference type="SAM" id="MobiDB-lite"/>
    </source>
</evidence>
<sequence>MTRRRKIVLLTATIAAAGIALGAARARDVPKVATGFVADILCAETFISGLDPERNFAETNDAMPGTGLIAWAMDYRIDRVRKDVTVTLFGLGRSHAVYREGLGCTLEHGAGVAAVEPPAGDRQPALPPEIAGPAIVPPQSPSLAAALDRAFTEPARPPYRRTRAIVVMKAGRIIAERYADGIGPETPLLGFSMTKSVVSALIGVLVRQGKLRLDGPAPVAAWKDPDDPRHTITVDQLLRHTAGLALGSSLQASLGSAFEPVNRMKFAETDMAGYAETAPLETAPGMAWNYHDGNILILSHLIRDAAGGTPEDALRFARRELFAPLGMRHVVLQLDGSGTIEGSSEMLASARDWARFGQLYLNDGVAGSKRILPEGWVSYTATPTPNAWVGIGAGFWTNQGDSFGAKFRVEHGWPRDAFFAKGTIGQYTIVIPSEKLVIVRMGRSPNAPPEADGVFDLVRDVVAATRAISSPSPRLRGEGWGEGESPQGR</sequence>
<dbReference type="InterPro" id="IPR001466">
    <property type="entry name" value="Beta-lactam-related"/>
</dbReference>
<keyword evidence="2" id="KW-0732">Signal</keyword>
<dbReference type="SUPFAM" id="SSF56601">
    <property type="entry name" value="beta-lactamase/transpeptidase-like"/>
    <property type="match status" value="1"/>
</dbReference>
<dbReference type="PANTHER" id="PTHR43283">
    <property type="entry name" value="BETA-LACTAMASE-RELATED"/>
    <property type="match status" value="1"/>
</dbReference>
<feature type="domain" description="Beta-lactamase-related" evidence="3">
    <location>
        <begin position="164"/>
        <end position="461"/>
    </location>
</feature>
<evidence type="ECO:0000313" key="5">
    <source>
        <dbReference type="Proteomes" id="UP001194539"/>
    </source>
</evidence>
<comment type="caution">
    <text evidence="4">The sequence shown here is derived from an EMBL/GenBank/DDBJ whole genome shotgun (WGS) entry which is preliminary data.</text>
</comment>
<evidence type="ECO:0000313" key="4">
    <source>
        <dbReference type="EMBL" id="MBH5385850.1"/>
    </source>
</evidence>
<protein>
    <submittedName>
        <fullName evidence="4">Serine hydrolase</fullName>
    </submittedName>
</protein>
<dbReference type="Pfam" id="PF00144">
    <property type="entry name" value="Beta-lactamase"/>
    <property type="match status" value="1"/>
</dbReference>
<feature type="region of interest" description="Disordered" evidence="1">
    <location>
        <begin position="469"/>
        <end position="489"/>
    </location>
</feature>
<feature type="signal peptide" evidence="2">
    <location>
        <begin position="1"/>
        <end position="22"/>
    </location>
</feature>
<accession>A0ABS0NXW1</accession>
<dbReference type="Gene3D" id="3.40.710.10">
    <property type="entry name" value="DD-peptidase/beta-lactamase superfamily"/>
    <property type="match status" value="1"/>
</dbReference>
<dbReference type="InterPro" id="IPR050789">
    <property type="entry name" value="Diverse_Enzym_Activities"/>
</dbReference>
<dbReference type="RefSeq" id="WP_197965351.1">
    <property type="nucleotide sequence ID" value="NZ_JACEGD010000005.1"/>
</dbReference>
<dbReference type="PANTHER" id="PTHR43283:SF7">
    <property type="entry name" value="BETA-LACTAMASE-RELATED DOMAIN-CONTAINING PROTEIN"/>
    <property type="match status" value="1"/>
</dbReference>
<keyword evidence="4" id="KW-0378">Hydrolase</keyword>
<dbReference type="GO" id="GO:0016787">
    <property type="term" value="F:hydrolase activity"/>
    <property type="evidence" value="ECO:0007669"/>
    <property type="project" value="UniProtKB-KW"/>
</dbReference>
<reference evidence="4 5" key="1">
    <citation type="submission" date="2020-07" db="EMBL/GenBank/DDBJ databases">
        <title>Bradyrhizobium diversity isolated from nodules of indigenous legumes of Western Australia.</title>
        <authorList>
            <person name="Klepa M.S."/>
        </authorList>
    </citation>
    <scope>NUCLEOTIDE SEQUENCE [LARGE SCALE GENOMIC DNA]</scope>
    <source>
        <strain evidence="4 5">CNPSo 4019</strain>
    </source>
</reference>
<gene>
    <name evidence="4" type="ORF">H1B27_06070</name>
</gene>
<organism evidence="4 5">
    <name type="scientific">Bradyrhizobium diversitatis</name>
    <dbReference type="NCBI Taxonomy" id="2755406"/>
    <lineage>
        <taxon>Bacteria</taxon>
        <taxon>Pseudomonadati</taxon>
        <taxon>Pseudomonadota</taxon>
        <taxon>Alphaproteobacteria</taxon>
        <taxon>Hyphomicrobiales</taxon>
        <taxon>Nitrobacteraceae</taxon>
        <taxon>Bradyrhizobium</taxon>
    </lineage>
</organism>
<evidence type="ECO:0000259" key="3">
    <source>
        <dbReference type="Pfam" id="PF00144"/>
    </source>
</evidence>
<name>A0ABS0NXW1_9BRAD</name>
<feature type="chain" id="PRO_5045244069" evidence="2">
    <location>
        <begin position="23"/>
        <end position="489"/>
    </location>
</feature>
<evidence type="ECO:0000256" key="2">
    <source>
        <dbReference type="SAM" id="SignalP"/>
    </source>
</evidence>
<keyword evidence="5" id="KW-1185">Reference proteome</keyword>
<dbReference type="InterPro" id="IPR012338">
    <property type="entry name" value="Beta-lactam/transpept-like"/>
</dbReference>
<proteinExistence type="predicted"/>
<dbReference type="EMBL" id="JACEGD010000005">
    <property type="protein sequence ID" value="MBH5385850.1"/>
    <property type="molecule type" value="Genomic_DNA"/>
</dbReference>
<dbReference type="Proteomes" id="UP001194539">
    <property type="component" value="Unassembled WGS sequence"/>
</dbReference>